<dbReference type="EMBL" id="JOKH01000010">
    <property type="protein sequence ID" value="KEQ12255.1"/>
    <property type="molecule type" value="Genomic_DNA"/>
</dbReference>
<dbReference type="PANTHER" id="PTHR35564">
    <property type="match status" value="1"/>
</dbReference>
<organism evidence="1 2">
    <name type="scientific">Endozoicomonas numazuensis</name>
    <dbReference type="NCBI Taxonomy" id="1137799"/>
    <lineage>
        <taxon>Bacteria</taxon>
        <taxon>Pseudomonadati</taxon>
        <taxon>Pseudomonadota</taxon>
        <taxon>Gammaproteobacteria</taxon>
        <taxon>Oceanospirillales</taxon>
        <taxon>Endozoicomonadaceae</taxon>
        <taxon>Endozoicomonas</taxon>
    </lineage>
</organism>
<name>A0A081N1D2_9GAMM</name>
<accession>A0A081N1D2</accession>
<dbReference type="OrthoDB" id="1523296at2"/>
<dbReference type="Pfam" id="PF06996">
    <property type="entry name" value="T6SS_TssG"/>
    <property type="match status" value="1"/>
</dbReference>
<dbReference type="STRING" id="1137799.GZ78_27915"/>
<evidence type="ECO:0000313" key="2">
    <source>
        <dbReference type="Proteomes" id="UP000028073"/>
    </source>
</evidence>
<sequence length="368" mass="41890">MSSEKSLYDRLKGNPQQFDFFQAVRMLELVSQTDRAREENYANQPVAELAPPHKELVRFTASHSFGFAASDITRLKLKEQDDVQDPSSRHQWSMEVTFMGLIGSQGVLPQHVGETVLKELKMRNRGLRDFLDIFHHRTLSLFYRAWRKYQLPANFERTKLESLEKESLTPENDAYSLALKSLAGLGTDKVQNRSTVPDDIIAGLGGLLGRTTPTASALKSCLLHHFGLKASIEQFIGDWYQIPEDLCTQLPGKINRYQGVNNVLGQNMVLGSQSWQIQSRFRVVLEPMSYKQYMTIMPGTRKLESMKTLIRMMAGIELDFDIFIQVMEKELPPLQLGQRANYYPMLGLNSRLQADEAREQLITVTVAG</sequence>
<evidence type="ECO:0008006" key="3">
    <source>
        <dbReference type="Google" id="ProtNLM"/>
    </source>
</evidence>
<evidence type="ECO:0000313" key="1">
    <source>
        <dbReference type="EMBL" id="KEQ12255.1"/>
    </source>
</evidence>
<gene>
    <name evidence="1" type="ORF">GZ78_27915</name>
</gene>
<keyword evidence="2" id="KW-1185">Reference proteome</keyword>
<dbReference type="RefSeq" id="WP_034842805.1">
    <property type="nucleotide sequence ID" value="NZ_JOKH01000010.1"/>
</dbReference>
<dbReference type="PANTHER" id="PTHR35564:SF4">
    <property type="entry name" value="CYTOPLASMIC PROTEIN"/>
    <property type="match status" value="1"/>
</dbReference>
<dbReference type="AlphaFoldDB" id="A0A081N1D2"/>
<reference evidence="1 2" key="1">
    <citation type="submission" date="2014-06" db="EMBL/GenBank/DDBJ databases">
        <title>Whole Genome Sequences of Three Symbiotic Endozoicomonas Bacteria.</title>
        <authorList>
            <person name="Neave M.J."/>
            <person name="Apprill A."/>
            <person name="Voolstra C.R."/>
        </authorList>
    </citation>
    <scope>NUCLEOTIDE SEQUENCE [LARGE SCALE GENOMIC DNA]</scope>
    <source>
        <strain evidence="1 2">DSM 25634</strain>
    </source>
</reference>
<comment type="caution">
    <text evidence="1">The sequence shown here is derived from an EMBL/GenBank/DDBJ whole genome shotgun (WGS) entry which is preliminary data.</text>
</comment>
<proteinExistence type="predicted"/>
<dbReference type="NCBIfam" id="TIGR03347">
    <property type="entry name" value="VI_chp_1"/>
    <property type="match status" value="1"/>
</dbReference>
<dbReference type="InterPro" id="IPR010732">
    <property type="entry name" value="T6SS_TssG-like"/>
</dbReference>
<dbReference type="eggNOG" id="COG3520">
    <property type="taxonomic scope" value="Bacteria"/>
</dbReference>
<protein>
    <recommendedName>
        <fullName evidence="3">Type VI secretion protein</fullName>
    </recommendedName>
</protein>
<dbReference type="Proteomes" id="UP000028073">
    <property type="component" value="Unassembled WGS sequence"/>
</dbReference>